<evidence type="ECO:0008006" key="4">
    <source>
        <dbReference type="Google" id="ProtNLM"/>
    </source>
</evidence>
<reference evidence="2 3" key="1">
    <citation type="submission" date="2021-01" db="EMBL/GenBank/DDBJ databases">
        <title>Genomic Encyclopedia of Type Strains, Phase IV (KMG-IV): sequencing the most valuable type-strain genomes for metagenomic binning, comparative biology and taxonomic classification.</title>
        <authorList>
            <person name="Goeker M."/>
        </authorList>
    </citation>
    <scope>NUCLEOTIDE SEQUENCE [LARGE SCALE GENOMIC DNA]</scope>
    <source>
        <strain evidence="2 3">DSM 25540</strain>
    </source>
</reference>
<name>A0ABS2P6L5_9BACL</name>
<dbReference type="RefSeq" id="WP_204695249.1">
    <property type="nucleotide sequence ID" value="NZ_JAFBEC010000001.1"/>
</dbReference>
<proteinExistence type="predicted"/>
<feature type="transmembrane region" description="Helical" evidence="1">
    <location>
        <begin position="36"/>
        <end position="54"/>
    </location>
</feature>
<protein>
    <recommendedName>
        <fullName evidence="4">DUF3953 domain-containing protein</fullName>
    </recommendedName>
</protein>
<keyword evidence="1" id="KW-0812">Transmembrane</keyword>
<evidence type="ECO:0000313" key="2">
    <source>
        <dbReference type="EMBL" id="MBM7631050.1"/>
    </source>
</evidence>
<comment type="caution">
    <text evidence="2">The sequence shown here is derived from an EMBL/GenBank/DDBJ whole genome shotgun (WGS) entry which is preliminary data.</text>
</comment>
<dbReference type="EMBL" id="JAFBEC010000001">
    <property type="protein sequence ID" value="MBM7631050.1"/>
    <property type="molecule type" value="Genomic_DNA"/>
</dbReference>
<sequence>MQRDVNKIITTVSYTLFFVFWVASFLSLVFTNSMGYFYLIGFLFFFSGLTIVEIRKGTKKLSIFYGAFFIIFLLLGILEFFVY</sequence>
<evidence type="ECO:0000256" key="1">
    <source>
        <dbReference type="SAM" id="Phobius"/>
    </source>
</evidence>
<dbReference type="Proteomes" id="UP000741863">
    <property type="component" value="Unassembled WGS sequence"/>
</dbReference>
<feature type="transmembrane region" description="Helical" evidence="1">
    <location>
        <begin position="61"/>
        <end position="82"/>
    </location>
</feature>
<keyword evidence="1" id="KW-1133">Transmembrane helix</keyword>
<organism evidence="2 3">
    <name type="scientific">Geomicrobium sediminis</name>
    <dbReference type="NCBI Taxonomy" id="1347788"/>
    <lineage>
        <taxon>Bacteria</taxon>
        <taxon>Bacillati</taxon>
        <taxon>Bacillota</taxon>
        <taxon>Bacilli</taxon>
        <taxon>Bacillales</taxon>
        <taxon>Geomicrobium</taxon>
    </lineage>
</organism>
<accession>A0ABS2P6L5</accession>
<evidence type="ECO:0000313" key="3">
    <source>
        <dbReference type="Proteomes" id="UP000741863"/>
    </source>
</evidence>
<gene>
    <name evidence="2" type="ORF">JOD17_000141</name>
</gene>
<feature type="transmembrane region" description="Helical" evidence="1">
    <location>
        <begin position="12"/>
        <end position="30"/>
    </location>
</feature>
<keyword evidence="1" id="KW-0472">Membrane</keyword>
<keyword evidence="3" id="KW-1185">Reference proteome</keyword>